<dbReference type="AlphaFoldDB" id="A0A6J6U915"/>
<name>A0A6J6U915_9ZZZZ</name>
<keyword evidence="5 7" id="KW-0472">Membrane</keyword>
<dbReference type="InterPro" id="IPR021050">
    <property type="entry name" value="Cyt_c_oxidase_su4_actinobac"/>
</dbReference>
<evidence type="ECO:0000256" key="3">
    <source>
        <dbReference type="ARBA" id="ARBA00022692"/>
    </source>
</evidence>
<proteinExistence type="predicted"/>
<feature type="transmembrane region" description="Helical" evidence="7">
    <location>
        <begin position="92"/>
        <end position="122"/>
    </location>
</feature>
<comment type="subcellular location">
    <subcellularLocation>
        <location evidence="1">Cell membrane</location>
        <topology evidence="1">Multi-pass membrane protein</topology>
    </subcellularLocation>
</comment>
<gene>
    <name evidence="8" type="ORF">UFOPK2809_01086</name>
</gene>
<evidence type="ECO:0000256" key="2">
    <source>
        <dbReference type="ARBA" id="ARBA00022475"/>
    </source>
</evidence>
<dbReference type="GO" id="GO:0004129">
    <property type="term" value="F:cytochrome-c oxidase activity"/>
    <property type="evidence" value="ECO:0007669"/>
    <property type="project" value="UniProtKB-EC"/>
</dbReference>
<protein>
    <submittedName>
        <fullName evidence="8">Unannotated protein</fullName>
    </submittedName>
</protein>
<organism evidence="8">
    <name type="scientific">freshwater metagenome</name>
    <dbReference type="NCBI Taxonomy" id="449393"/>
    <lineage>
        <taxon>unclassified sequences</taxon>
        <taxon>metagenomes</taxon>
        <taxon>ecological metagenomes</taxon>
    </lineage>
</organism>
<evidence type="ECO:0000256" key="7">
    <source>
        <dbReference type="SAM" id="Phobius"/>
    </source>
</evidence>
<keyword evidence="4 7" id="KW-1133">Transmembrane helix</keyword>
<dbReference type="Pfam" id="PF12270">
    <property type="entry name" value="Cyt_c_ox_IV"/>
    <property type="match status" value="1"/>
</dbReference>
<feature type="transmembrane region" description="Helical" evidence="7">
    <location>
        <begin position="31"/>
        <end position="51"/>
    </location>
</feature>
<dbReference type="GO" id="GO:0022900">
    <property type="term" value="P:electron transport chain"/>
    <property type="evidence" value="ECO:0007669"/>
    <property type="project" value="InterPro"/>
</dbReference>
<sequence length="131" mass="14795">MKVEGRIFGLGAIFFPIVAFAYWYLSHDPIGTTGLALSGALAFLVAFYALYTAKRVYPRPEDRLDGNIDEADPEYGFFSPHSWWPLVLGFSAFLVVLGLVFAVWLLVFAFTLLVIALVGWLFEYYRGEFAH</sequence>
<evidence type="ECO:0000256" key="4">
    <source>
        <dbReference type="ARBA" id="ARBA00022989"/>
    </source>
</evidence>
<evidence type="ECO:0000256" key="6">
    <source>
        <dbReference type="ARBA" id="ARBA00047816"/>
    </source>
</evidence>
<evidence type="ECO:0000313" key="8">
    <source>
        <dbReference type="EMBL" id="CAB4755077.1"/>
    </source>
</evidence>
<keyword evidence="3 7" id="KW-0812">Transmembrane</keyword>
<feature type="transmembrane region" description="Helical" evidence="7">
    <location>
        <begin position="7"/>
        <end position="25"/>
    </location>
</feature>
<dbReference type="GO" id="GO:0005886">
    <property type="term" value="C:plasma membrane"/>
    <property type="evidence" value="ECO:0007669"/>
    <property type="project" value="UniProtKB-SubCell"/>
</dbReference>
<dbReference type="EMBL" id="CAEZZA010000155">
    <property type="protein sequence ID" value="CAB4755077.1"/>
    <property type="molecule type" value="Genomic_DNA"/>
</dbReference>
<evidence type="ECO:0000256" key="5">
    <source>
        <dbReference type="ARBA" id="ARBA00023136"/>
    </source>
</evidence>
<evidence type="ECO:0000256" key="1">
    <source>
        <dbReference type="ARBA" id="ARBA00004651"/>
    </source>
</evidence>
<dbReference type="PIRSF" id="PIRSF017385">
    <property type="entry name" value="CtaF"/>
    <property type="match status" value="1"/>
</dbReference>
<comment type="catalytic activity">
    <reaction evidence="6">
        <text>4 Fe(II)-[cytochrome c] + O2 + 8 H(+)(in) = 4 Fe(III)-[cytochrome c] + 2 H2O + 4 H(+)(out)</text>
        <dbReference type="Rhea" id="RHEA:11436"/>
        <dbReference type="Rhea" id="RHEA-COMP:10350"/>
        <dbReference type="Rhea" id="RHEA-COMP:14399"/>
        <dbReference type="ChEBI" id="CHEBI:15377"/>
        <dbReference type="ChEBI" id="CHEBI:15378"/>
        <dbReference type="ChEBI" id="CHEBI:15379"/>
        <dbReference type="ChEBI" id="CHEBI:29033"/>
        <dbReference type="ChEBI" id="CHEBI:29034"/>
        <dbReference type="EC" id="7.1.1.9"/>
    </reaction>
</comment>
<reference evidence="8" key="1">
    <citation type="submission" date="2020-05" db="EMBL/GenBank/DDBJ databases">
        <authorList>
            <person name="Chiriac C."/>
            <person name="Salcher M."/>
            <person name="Ghai R."/>
            <person name="Kavagutti S V."/>
        </authorList>
    </citation>
    <scope>NUCLEOTIDE SEQUENCE</scope>
</reference>
<accession>A0A6J6U915</accession>
<keyword evidence="2" id="KW-1003">Cell membrane</keyword>